<evidence type="ECO:0000313" key="1">
    <source>
        <dbReference type="EMBL" id="KKM14982.1"/>
    </source>
</evidence>
<reference evidence="1" key="1">
    <citation type="journal article" date="2015" name="Nature">
        <title>Complex archaea that bridge the gap between prokaryotes and eukaryotes.</title>
        <authorList>
            <person name="Spang A."/>
            <person name="Saw J.H."/>
            <person name="Jorgensen S.L."/>
            <person name="Zaremba-Niedzwiedzka K."/>
            <person name="Martijn J."/>
            <person name="Lind A.E."/>
            <person name="van Eijk R."/>
            <person name="Schleper C."/>
            <person name="Guy L."/>
            <person name="Ettema T.J."/>
        </authorList>
    </citation>
    <scope>NUCLEOTIDE SEQUENCE</scope>
</reference>
<organism evidence="1">
    <name type="scientific">marine sediment metagenome</name>
    <dbReference type="NCBI Taxonomy" id="412755"/>
    <lineage>
        <taxon>unclassified sequences</taxon>
        <taxon>metagenomes</taxon>
        <taxon>ecological metagenomes</taxon>
    </lineage>
</organism>
<sequence length="371" mass="39259">LADSDGGIVYNGDANSGLTIFGAMVSETPSAHPYLPTEGSAYVWAGNAGALTYQLDTMQTALDGTTNALSGASLWGEQLGAELPTAGDMNTACGVDWTCGGNWQISGSSAQVVPVGSSLLYQNVGFIEGSLYKVTFTISDRTAGTVSALMGTSDVYFQATIGSNGTFTYYAMEIAGGNGNFIFSANATFDGTIDTVSIKQVLNAWDSGDGHGLEPPHGTLITAIRWTYDYTEGEPGSLLGLISLEPNYDSILYYNNHANPAGVVNMNDGTTVNSVQPSGNNINWSANRWIWFALEWGQLNSNVSQMRGCVSDSDSGFVCESWVDYDGAFEYGTTLGVVKAQSARNLIHLGPLLIYRSHLDSTFYDALGNGG</sequence>
<accession>A0A0F9HIM5</accession>
<comment type="caution">
    <text evidence="1">The sequence shown here is derived from an EMBL/GenBank/DDBJ whole genome shotgun (WGS) entry which is preliminary data.</text>
</comment>
<dbReference type="AlphaFoldDB" id="A0A0F9HIM5"/>
<proteinExistence type="predicted"/>
<feature type="non-terminal residue" evidence="1">
    <location>
        <position position="1"/>
    </location>
</feature>
<dbReference type="EMBL" id="LAZR01015018">
    <property type="protein sequence ID" value="KKM14982.1"/>
    <property type="molecule type" value="Genomic_DNA"/>
</dbReference>
<protein>
    <submittedName>
        <fullName evidence="1">Uncharacterized protein</fullName>
    </submittedName>
</protein>
<gene>
    <name evidence="1" type="ORF">LCGC14_1700690</name>
</gene>
<name>A0A0F9HIM5_9ZZZZ</name>